<gene>
    <name evidence="1" type="ORF">Syun_025540</name>
</gene>
<comment type="caution">
    <text evidence="1">The sequence shown here is derived from an EMBL/GenBank/DDBJ whole genome shotgun (WGS) entry which is preliminary data.</text>
</comment>
<accession>A0AAP0EUG0</accession>
<dbReference type="Proteomes" id="UP001420932">
    <property type="component" value="Unassembled WGS sequence"/>
</dbReference>
<protein>
    <submittedName>
        <fullName evidence="1">Uncharacterized protein</fullName>
    </submittedName>
</protein>
<reference evidence="1 2" key="1">
    <citation type="submission" date="2024-01" db="EMBL/GenBank/DDBJ databases">
        <title>Genome assemblies of Stephania.</title>
        <authorList>
            <person name="Yang L."/>
        </authorList>
    </citation>
    <scope>NUCLEOTIDE SEQUENCE [LARGE SCALE GENOMIC DNA]</scope>
    <source>
        <strain evidence="1">YNDBR</strain>
        <tissue evidence="1">Leaf</tissue>
    </source>
</reference>
<evidence type="ECO:0000313" key="1">
    <source>
        <dbReference type="EMBL" id="KAK9098495.1"/>
    </source>
</evidence>
<dbReference type="EMBL" id="JBBNAF010000011">
    <property type="protein sequence ID" value="KAK9098495.1"/>
    <property type="molecule type" value="Genomic_DNA"/>
</dbReference>
<evidence type="ECO:0000313" key="2">
    <source>
        <dbReference type="Proteomes" id="UP001420932"/>
    </source>
</evidence>
<proteinExistence type="predicted"/>
<dbReference type="AlphaFoldDB" id="A0AAP0EUG0"/>
<name>A0AAP0EUG0_9MAGN</name>
<keyword evidence="2" id="KW-1185">Reference proteome</keyword>
<organism evidence="1 2">
    <name type="scientific">Stephania yunnanensis</name>
    <dbReference type="NCBI Taxonomy" id="152371"/>
    <lineage>
        <taxon>Eukaryota</taxon>
        <taxon>Viridiplantae</taxon>
        <taxon>Streptophyta</taxon>
        <taxon>Embryophyta</taxon>
        <taxon>Tracheophyta</taxon>
        <taxon>Spermatophyta</taxon>
        <taxon>Magnoliopsida</taxon>
        <taxon>Ranunculales</taxon>
        <taxon>Menispermaceae</taxon>
        <taxon>Menispermoideae</taxon>
        <taxon>Cissampelideae</taxon>
        <taxon>Stephania</taxon>
    </lineage>
</organism>
<sequence length="49" mass="5742">MQSQIDNIYACLEKAGIQLSINVNLVIHRHYCLYLKFINYVLITNETIN</sequence>